<sequence>MHIARSSLAWKSALKQRIPTGIVSFGLKPVGSVMERFGGRPGLKLPLITETFRHHLASLRSSRPGKDGTQYQYAIEKMYVARDKRPAHRP</sequence>
<keyword evidence="2" id="KW-1185">Reference proteome</keyword>
<dbReference type="AlphaFoldDB" id="A0AAV4CJV1"/>
<proteinExistence type="predicted"/>
<evidence type="ECO:0000313" key="1">
    <source>
        <dbReference type="EMBL" id="GFO31154.1"/>
    </source>
</evidence>
<dbReference type="EMBL" id="BLXT01006360">
    <property type="protein sequence ID" value="GFO31154.1"/>
    <property type="molecule type" value="Genomic_DNA"/>
</dbReference>
<comment type="caution">
    <text evidence="1">The sequence shown here is derived from an EMBL/GenBank/DDBJ whole genome shotgun (WGS) entry which is preliminary data.</text>
</comment>
<organism evidence="1 2">
    <name type="scientific">Plakobranchus ocellatus</name>
    <dbReference type="NCBI Taxonomy" id="259542"/>
    <lineage>
        <taxon>Eukaryota</taxon>
        <taxon>Metazoa</taxon>
        <taxon>Spiralia</taxon>
        <taxon>Lophotrochozoa</taxon>
        <taxon>Mollusca</taxon>
        <taxon>Gastropoda</taxon>
        <taxon>Heterobranchia</taxon>
        <taxon>Euthyneura</taxon>
        <taxon>Panpulmonata</taxon>
        <taxon>Sacoglossa</taxon>
        <taxon>Placobranchoidea</taxon>
        <taxon>Plakobranchidae</taxon>
        <taxon>Plakobranchus</taxon>
    </lineage>
</organism>
<name>A0AAV4CJV1_9GAST</name>
<protein>
    <submittedName>
        <fullName evidence="1">Uncharacterized protein</fullName>
    </submittedName>
</protein>
<accession>A0AAV4CJV1</accession>
<gene>
    <name evidence="1" type="ORF">PoB_005765900</name>
</gene>
<evidence type="ECO:0000313" key="2">
    <source>
        <dbReference type="Proteomes" id="UP000735302"/>
    </source>
</evidence>
<dbReference type="Proteomes" id="UP000735302">
    <property type="component" value="Unassembled WGS sequence"/>
</dbReference>
<reference evidence="1 2" key="1">
    <citation type="journal article" date="2021" name="Elife">
        <title>Chloroplast acquisition without the gene transfer in kleptoplastic sea slugs, Plakobranchus ocellatus.</title>
        <authorList>
            <person name="Maeda T."/>
            <person name="Takahashi S."/>
            <person name="Yoshida T."/>
            <person name="Shimamura S."/>
            <person name="Takaki Y."/>
            <person name="Nagai Y."/>
            <person name="Toyoda A."/>
            <person name="Suzuki Y."/>
            <person name="Arimoto A."/>
            <person name="Ishii H."/>
            <person name="Satoh N."/>
            <person name="Nishiyama T."/>
            <person name="Hasebe M."/>
            <person name="Maruyama T."/>
            <person name="Minagawa J."/>
            <person name="Obokata J."/>
            <person name="Shigenobu S."/>
        </authorList>
    </citation>
    <scope>NUCLEOTIDE SEQUENCE [LARGE SCALE GENOMIC DNA]</scope>
</reference>